<dbReference type="InterPro" id="IPR036867">
    <property type="entry name" value="R3H_dom_sf"/>
</dbReference>
<feature type="domain" description="R3H-associated N-terminal" evidence="2">
    <location>
        <begin position="77"/>
        <end position="187"/>
    </location>
</feature>
<comment type="caution">
    <text evidence="3">The sequence shown here is derived from an EMBL/GenBank/DDBJ whole genome shotgun (WGS) entry which is preliminary data.</text>
</comment>
<reference evidence="3" key="1">
    <citation type="journal article" date="2020" name="Stud. Mycol.">
        <title>101 Dothideomycetes genomes: a test case for predicting lifestyles and emergence of pathogens.</title>
        <authorList>
            <person name="Haridas S."/>
            <person name="Albert R."/>
            <person name="Binder M."/>
            <person name="Bloem J."/>
            <person name="Labutti K."/>
            <person name="Salamov A."/>
            <person name="Andreopoulos B."/>
            <person name="Baker S."/>
            <person name="Barry K."/>
            <person name="Bills G."/>
            <person name="Bluhm B."/>
            <person name="Cannon C."/>
            <person name="Castanera R."/>
            <person name="Culley D."/>
            <person name="Daum C."/>
            <person name="Ezra D."/>
            <person name="Gonzalez J."/>
            <person name="Henrissat B."/>
            <person name="Kuo A."/>
            <person name="Liang C."/>
            <person name="Lipzen A."/>
            <person name="Lutzoni F."/>
            <person name="Magnuson J."/>
            <person name="Mondo S."/>
            <person name="Nolan M."/>
            <person name="Ohm R."/>
            <person name="Pangilinan J."/>
            <person name="Park H.-J."/>
            <person name="Ramirez L."/>
            <person name="Alfaro M."/>
            <person name="Sun H."/>
            <person name="Tritt A."/>
            <person name="Yoshinaga Y."/>
            <person name="Zwiers L.-H."/>
            <person name="Turgeon B."/>
            <person name="Goodwin S."/>
            <person name="Spatafora J."/>
            <person name="Crous P."/>
            <person name="Grigoriev I."/>
        </authorList>
    </citation>
    <scope>NUCLEOTIDE SEQUENCE</scope>
    <source>
        <strain evidence="3">CBS 101060</strain>
    </source>
</reference>
<organism evidence="3 4">
    <name type="scientific">Patellaria atrata CBS 101060</name>
    <dbReference type="NCBI Taxonomy" id="1346257"/>
    <lineage>
        <taxon>Eukaryota</taxon>
        <taxon>Fungi</taxon>
        <taxon>Dikarya</taxon>
        <taxon>Ascomycota</taxon>
        <taxon>Pezizomycotina</taxon>
        <taxon>Dothideomycetes</taxon>
        <taxon>Dothideomycetes incertae sedis</taxon>
        <taxon>Patellariales</taxon>
        <taxon>Patellariaceae</taxon>
        <taxon>Patellaria</taxon>
    </lineage>
</organism>
<keyword evidence="4" id="KW-1185">Reference proteome</keyword>
<dbReference type="PANTHER" id="PTHR32019:SF2">
    <property type="entry name" value="R3H DOMAIN-CONTAINING PROTEIN 4"/>
    <property type="match status" value="1"/>
</dbReference>
<dbReference type="OrthoDB" id="10256743at2759"/>
<gene>
    <name evidence="3" type="ORF">M501DRAFT_999248</name>
</gene>
<evidence type="ECO:0000259" key="2">
    <source>
        <dbReference type="Pfam" id="PF13902"/>
    </source>
</evidence>
<dbReference type="Pfam" id="PF13902">
    <property type="entry name" value="R3H-assoc"/>
    <property type="match status" value="1"/>
</dbReference>
<dbReference type="PANTHER" id="PTHR32019">
    <property type="entry name" value="R3H DOMAIN-CONTAINING PROTEIN 4"/>
    <property type="match status" value="1"/>
</dbReference>
<sequence>MAIHPSNPTPAQSTPSAAQIEAWTEQAAVALAGITISAPPIPTPVALEIPLDAHERQQRIAPAPIANDILDGYVKRKEPLRRDSLKRREALKMGREGSRRRQRWENDRLLHNPYAQPPLSSDWEVRPTCPVRHVPYYLAPLWDAKLAADRAAERADLKKAGSYKTTGATAEDATDKVSKEVREKLKRARGAKGLLMDLEQEVRNFVERWDEQEAQKEKEGLFDPDSEDEEIVFVGRNGQMSDMPPSPKRDEREPLPKDKLVFDSLADDKGASFGRWLVHSIGAYYGLRTWSVTKGNPARREAYVGIKVKKTHTVKRGSAIQLPRPLYGMV</sequence>
<dbReference type="EMBL" id="MU006110">
    <property type="protein sequence ID" value="KAF2835220.1"/>
    <property type="molecule type" value="Genomic_DNA"/>
</dbReference>
<name>A0A9P4S4Y5_9PEZI</name>
<dbReference type="Proteomes" id="UP000799429">
    <property type="component" value="Unassembled WGS sequence"/>
</dbReference>
<evidence type="ECO:0000256" key="1">
    <source>
        <dbReference type="SAM" id="MobiDB-lite"/>
    </source>
</evidence>
<protein>
    <recommendedName>
        <fullName evidence="2">R3H-associated N-terminal domain-containing protein</fullName>
    </recommendedName>
</protein>
<evidence type="ECO:0000313" key="3">
    <source>
        <dbReference type="EMBL" id="KAF2835220.1"/>
    </source>
</evidence>
<dbReference type="SUPFAM" id="SSF82708">
    <property type="entry name" value="R3H domain"/>
    <property type="match status" value="1"/>
</dbReference>
<proteinExistence type="predicted"/>
<dbReference type="GO" id="GO:0003676">
    <property type="term" value="F:nucleic acid binding"/>
    <property type="evidence" value="ECO:0007669"/>
    <property type="project" value="InterPro"/>
</dbReference>
<evidence type="ECO:0000313" key="4">
    <source>
        <dbReference type="Proteomes" id="UP000799429"/>
    </source>
</evidence>
<dbReference type="InterPro" id="IPR025952">
    <property type="entry name" value="R3H-assoc_dom"/>
</dbReference>
<accession>A0A9P4S4Y5</accession>
<dbReference type="InterPro" id="IPR039629">
    <property type="entry name" value="R3HDM4"/>
</dbReference>
<dbReference type="AlphaFoldDB" id="A0A9P4S4Y5"/>
<feature type="region of interest" description="Disordered" evidence="1">
    <location>
        <begin position="235"/>
        <end position="255"/>
    </location>
</feature>